<dbReference type="Pfam" id="PF00480">
    <property type="entry name" value="ROK"/>
    <property type="match status" value="1"/>
</dbReference>
<dbReference type="PANTHER" id="PTHR18964">
    <property type="entry name" value="ROK (REPRESSOR, ORF, KINASE) FAMILY"/>
    <property type="match status" value="1"/>
</dbReference>
<accession>A0ABY5W4M8</accession>
<evidence type="ECO:0000313" key="3">
    <source>
        <dbReference type="Proteomes" id="UP001059617"/>
    </source>
</evidence>
<dbReference type="InterPro" id="IPR036388">
    <property type="entry name" value="WH-like_DNA-bd_sf"/>
</dbReference>
<proteinExistence type="inferred from homology"/>
<evidence type="ECO:0000313" key="2">
    <source>
        <dbReference type="EMBL" id="UWP84940.1"/>
    </source>
</evidence>
<comment type="similarity">
    <text evidence="1">Belongs to the ROK (NagC/XylR) family.</text>
</comment>
<gene>
    <name evidence="2" type="ORF">Dfulv_12205</name>
</gene>
<dbReference type="EMBL" id="CP073720">
    <property type="protein sequence ID" value="UWP84940.1"/>
    <property type="molecule type" value="Genomic_DNA"/>
</dbReference>
<sequence length="400" mass="41771">MVRIEAERATTRDMRRRNRSTLLSELFFRGPLSRHDLSRITGLSAATASSVTAELLQEGLIVEAGQIESDGGRPRVLLRVDPDYGRLVGADVGETGVRVELFDLAMRRLATVDEPLPSSRPDPEAVAGQLVAGIDAVLKDVDPATVLGVGIGVPGTVEQSDPVRVYAPTLGWRGVSFDGLLRDRGVTAPLFVENGAKTQGQAEMWFGAGRGAANAVIVLVGSGVGAAVITNGTLYRGASSSAGEWGHTTVVYGGRQCRCGARGCLEAYVGAEGILERYRQLDPAHPASADELADVAALIAADTPAATGILAETAGMLGAGIGNLVNLFNPERVVLGGWAGLALGTRLLPQIRAAAGEQALEHPFGQVSIELCELGPDAVAFGAATLPMAELLRRASRPER</sequence>
<dbReference type="PROSITE" id="PS01125">
    <property type="entry name" value="ROK"/>
    <property type="match status" value="1"/>
</dbReference>
<dbReference type="RefSeq" id="WP_259862950.1">
    <property type="nucleotide sequence ID" value="NZ_BAAAST010000150.1"/>
</dbReference>
<protein>
    <submittedName>
        <fullName evidence="2">ROK family protein</fullName>
    </submittedName>
</protein>
<organism evidence="2 3">
    <name type="scientific">Dactylosporangium fulvum</name>
    <dbReference type="NCBI Taxonomy" id="53359"/>
    <lineage>
        <taxon>Bacteria</taxon>
        <taxon>Bacillati</taxon>
        <taxon>Actinomycetota</taxon>
        <taxon>Actinomycetes</taxon>
        <taxon>Micromonosporales</taxon>
        <taxon>Micromonosporaceae</taxon>
        <taxon>Dactylosporangium</taxon>
    </lineage>
</organism>
<dbReference type="InterPro" id="IPR049874">
    <property type="entry name" value="ROK_cs"/>
</dbReference>
<dbReference type="Gene3D" id="3.30.420.40">
    <property type="match status" value="2"/>
</dbReference>
<dbReference type="InterPro" id="IPR036390">
    <property type="entry name" value="WH_DNA-bd_sf"/>
</dbReference>
<evidence type="ECO:0000256" key="1">
    <source>
        <dbReference type="ARBA" id="ARBA00006479"/>
    </source>
</evidence>
<reference evidence="2" key="1">
    <citation type="submission" date="2021-04" db="EMBL/GenBank/DDBJ databases">
        <authorList>
            <person name="Hartkoorn R.C."/>
            <person name="Beaudoing E."/>
            <person name="Hot D."/>
        </authorList>
    </citation>
    <scope>NUCLEOTIDE SEQUENCE</scope>
    <source>
        <strain evidence="2">NRRL B-16292</strain>
    </source>
</reference>
<name>A0ABY5W4M8_9ACTN</name>
<dbReference type="SUPFAM" id="SSF53067">
    <property type="entry name" value="Actin-like ATPase domain"/>
    <property type="match status" value="1"/>
</dbReference>
<reference evidence="2" key="2">
    <citation type="submission" date="2022-09" db="EMBL/GenBank/DDBJ databases">
        <title>Biosynthetic gene clusters of Dactylosporangioum fulvum.</title>
        <authorList>
            <person name="Caradec T."/>
        </authorList>
    </citation>
    <scope>NUCLEOTIDE SEQUENCE</scope>
    <source>
        <strain evidence="2">NRRL B-16292</strain>
    </source>
</reference>
<dbReference type="InterPro" id="IPR000600">
    <property type="entry name" value="ROK"/>
</dbReference>
<dbReference type="SUPFAM" id="SSF46785">
    <property type="entry name" value="Winged helix' DNA-binding domain"/>
    <property type="match status" value="1"/>
</dbReference>
<dbReference type="InterPro" id="IPR043129">
    <property type="entry name" value="ATPase_NBD"/>
</dbReference>
<keyword evidence="3" id="KW-1185">Reference proteome</keyword>
<dbReference type="Proteomes" id="UP001059617">
    <property type="component" value="Chromosome"/>
</dbReference>
<dbReference type="PANTHER" id="PTHR18964:SF149">
    <property type="entry name" value="BIFUNCTIONAL UDP-N-ACETYLGLUCOSAMINE 2-EPIMERASE_N-ACETYLMANNOSAMINE KINASE"/>
    <property type="match status" value="1"/>
</dbReference>
<dbReference type="Gene3D" id="1.10.10.10">
    <property type="entry name" value="Winged helix-like DNA-binding domain superfamily/Winged helix DNA-binding domain"/>
    <property type="match status" value="1"/>
</dbReference>